<feature type="transmembrane region" description="Helical" evidence="10">
    <location>
        <begin position="515"/>
        <end position="534"/>
    </location>
</feature>
<keyword evidence="4 10" id="KW-0633">Potassium transport</keyword>
<reference evidence="13 14" key="1">
    <citation type="submission" date="2024-06" db="EMBL/GenBank/DDBJ databases">
        <authorList>
            <person name="Kraege A."/>
            <person name="Thomma B."/>
        </authorList>
    </citation>
    <scope>NUCLEOTIDE SEQUENCE [LARGE SCALE GENOMIC DNA]</scope>
</reference>
<dbReference type="Proteomes" id="UP001497392">
    <property type="component" value="Unassembled WGS sequence"/>
</dbReference>
<dbReference type="PANTHER" id="PTHR30540:SF83">
    <property type="entry name" value="K+ POTASSIUM TRANSPORTER"/>
    <property type="match status" value="1"/>
</dbReference>
<evidence type="ECO:0000256" key="8">
    <source>
        <dbReference type="ARBA" id="ARBA00023065"/>
    </source>
</evidence>
<evidence type="ECO:0000256" key="3">
    <source>
        <dbReference type="ARBA" id="ARBA00022448"/>
    </source>
</evidence>
<evidence type="ECO:0000259" key="12">
    <source>
        <dbReference type="Pfam" id="PF22776"/>
    </source>
</evidence>
<feature type="transmembrane region" description="Helical" evidence="10">
    <location>
        <begin position="59"/>
        <end position="85"/>
    </location>
</feature>
<comment type="subcellular location">
    <subcellularLocation>
        <location evidence="1 10">Membrane</location>
        <topology evidence="1 10">Multi-pass membrane protein</topology>
    </subcellularLocation>
</comment>
<feature type="transmembrane region" description="Helical" evidence="10">
    <location>
        <begin position="260"/>
        <end position="280"/>
    </location>
</feature>
<dbReference type="NCBIfam" id="TIGR00794">
    <property type="entry name" value="kup"/>
    <property type="match status" value="1"/>
</dbReference>
<organism evidence="13 14">
    <name type="scientific">Coccomyxa viridis</name>
    <dbReference type="NCBI Taxonomy" id="1274662"/>
    <lineage>
        <taxon>Eukaryota</taxon>
        <taxon>Viridiplantae</taxon>
        <taxon>Chlorophyta</taxon>
        <taxon>core chlorophytes</taxon>
        <taxon>Trebouxiophyceae</taxon>
        <taxon>Trebouxiophyceae incertae sedis</taxon>
        <taxon>Coccomyxaceae</taxon>
        <taxon>Coccomyxa</taxon>
    </lineage>
</organism>
<keyword evidence="5 10" id="KW-0812">Transmembrane</keyword>
<feature type="transmembrane region" description="Helical" evidence="10">
    <location>
        <begin position="337"/>
        <end position="359"/>
    </location>
</feature>
<accession>A0ABP1G119</accession>
<evidence type="ECO:0000256" key="1">
    <source>
        <dbReference type="ARBA" id="ARBA00004141"/>
    </source>
</evidence>
<comment type="similarity">
    <text evidence="2 10">Belongs to the HAK/KUP transporter (TC 2.A.72.3) family.</text>
</comment>
<comment type="function">
    <text evidence="10">Potassium transporter.</text>
</comment>
<evidence type="ECO:0000256" key="2">
    <source>
        <dbReference type="ARBA" id="ARBA00008440"/>
    </source>
</evidence>
<keyword evidence="8 10" id="KW-0406">Ion transport</keyword>
<keyword evidence="14" id="KW-1185">Reference proteome</keyword>
<feature type="domain" description="K+ potassium transporter integral membrane" evidence="11">
    <location>
        <begin position="67"/>
        <end position="553"/>
    </location>
</feature>
<keyword evidence="6 10" id="KW-0630">Potassium</keyword>
<dbReference type="Pfam" id="PF02705">
    <property type="entry name" value="K_trans"/>
    <property type="match status" value="1"/>
</dbReference>
<feature type="transmembrane region" description="Helical" evidence="10">
    <location>
        <begin position="489"/>
        <end position="509"/>
    </location>
</feature>
<feature type="transmembrane region" description="Helical" evidence="10">
    <location>
        <begin position="305"/>
        <end position="325"/>
    </location>
</feature>
<dbReference type="InterPro" id="IPR053951">
    <property type="entry name" value="K_trans_N"/>
</dbReference>
<comment type="caution">
    <text evidence="13">The sequence shown here is derived from an EMBL/GenBank/DDBJ whole genome shotgun (WGS) entry which is preliminary data.</text>
</comment>
<evidence type="ECO:0000256" key="9">
    <source>
        <dbReference type="ARBA" id="ARBA00023136"/>
    </source>
</evidence>
<evidence type="ECO:0000313" key="13">
    <source>
        <dbReference type="EMBL" id="CAL5224143.1"/>
    </source>
</evidence>
<evidence type="ECO:0000256" key="5">
    <source>
        <dbReference type="ARBA" id="ARBA00022692"/>
    </source>
</evidence>
<evidence type="ECO:0000313" key="14">
    <source>
        <dbReference type="Proteomes" id="UP001497392"/>
    </source>
</evidence>
<dbReference type="InterPro" id="IPR003855">
    <property type="entry name" value="K+_transporter"/>
</dbReference>
<protein>
    <recommendedName>
        <fullName evidence="10">Potassium transporter</fullName>
    </recommendedName>
</protein>
<sequence>MKNVSQRGAIGSAFGPGRIDGMISPTVQVKEAMERPSAWARDEDLEEGRRLHDLKAKAGWAATIGLSYKAIGIIFGDVGTSPLYVFASIFNDPPDHTDVLGTTSMIFWTLTLVALIKYVFIVLRADDHGEGGTFALYARLARCCKLPTPTATEQEFDTNLTRYGTKLEKGARPSIGTFVSRAMQRSLALQRLLLILVLGATCMLIGDGTLTPAISVVSSITGLQQNTSIGQPGVIGISCAILILLFIFQRLGTSKLGHCFAPVIILWFVANFIIGIYNIVKWHPGIFAALSPHYMFVYWRDTHRHGWELMSGVLLCITGVEAMYADLGHFSRRAVQLSFCCVVYPSVVITYLGQAAYLWDHADEVNNTFYASIPSPVYWPMFVIATLAAIVASQAIISGTFSIIRQSLMLGCFPRVKIVHTSGLVEGQIYIPEANWIMMVLTIIVVAGFRDQDAISNAYGVAVTFVMFMTTMIMTVAILVVWGHNVVLAVAFFLIFGLIDASFLTAALSKFTHGGWFPIALSAILFTMSVLWYWGSKRKVMALDSQKVLLADLFRVKHPADEDDGEEKEALNGAAPPVLLKNGERLSRVPGTAIVYTNTYTGIPAAFTNLLKNYPGLHENVIFITIRYVPVPKVAKEDRLLFTPLPIPGLYRCVARYGYTDQVDVEGEFTKGVLTMVAKHSKPEMASRLAHGPGQAIDPDLKLVYVLGRTTTVPKPGLNLLVQLLLEHMYNFLRRNSRTVAGTFNVPKHRLLEVGVVVEI</sequence>
<name>A0ABP1G119_9CHLO</name>
<feature type="transmembrane region" description="Helical" evidence="10">
    <location>
        <begin position="461"/>
        <end position="482"/>
    </location>
</feature>
<evidence type="ECO:0000256" key="4">
    <source>
        <dbReference type="ARBA" id="ARBA00022538"/>
    </source>
</evidence>
<dbReference type="Pfam" id="PF22776">
    <property type="entry name" value="K_trans_C"/>
    <property type="match status" value="1"/>
</dbReference>
<evidence type="ECO:0000259" key="11">
    <source>
        <dbReference type="Pfam" id="PF02705"/>
    </source>
</evidence>
<gene>
    <name evidence="13" type="primary">g6776</name>
    <name evidence="13" type="ORF">VP750_LOCUS5802</name>
</gene>
<dbReference type="InterPro" id="IPR053952">
    <property type="entry name" value="K_trans_C"/>
</dbReference>
<evidence type="ECO:0000256" key="7">
    <source>
        <dbReference type="ARBA" id="ARBA00022989"/>
    </source>
</evidence>
<feature type="transmembrane region" description="Helical" evidence="10">
    <location>
        <begin position="105"/>
        <end position="123"/>
    </location>
</feature>
<feature type="transmembrane region" description="Helical" evidence="10">
    <location>
        <begin position="192"/>
        <end position="217"/>
    </location>
</feature>
<feature type="domain" description="K+ potassium transporter C-terminal" evidence="12">
    <location>
        <begin position="590"/>
        <end position="760"/>
    </location>
</feature>
<feature type="transmembrane region" description="Helical" evidence="10">
    <location>
        <begin position="379"/>
        <end position="408"/>
    </location>
</feature>
<keyword evidence="9 10" id="KW-0472">Membrane</keyword>
<proteinExistence type="inferred from homology"/>
<dbReference type="PANTHER" id="PTHR30540">
    <property type="entry name" value="OSMOTIC STRESS POTASSIUM TRANSPORTER"/>
    <property type="match status" value="1"/>
</dbReference>
<evidence type="ECO:0000256" key="10">
    <source>
        <dbReference type="RuleBase" id="RU321113"/>
    </source>
</evidence>
<keyword evidence="7 10" id="KW-1133">Transmembrane helix</keyword>
<dbReference type="EMBL" id="CAXHTA020000010">
    <property type="protein sequence ID" value="CAL5224143.1"/>
    <property type="molecule type" value="Genomic_DNA"/>
</dbReference>
<evidence type="ECO:0000256" key="6">
    <source>
        <dbReference type="ARBA" id="ARBA00022958"/>
    </source>
</evidence>
<feature type="transmembrane region" description="Helical" evidence="10">
    <location>
        <begin position="429"/>
        <end position="449"/>
    </location>
</feature>
<keyword evidence="3" id="KW-0813">Transport</keyword>
<feature type="transmembrane region" description="Helical" evidence="10">
    <location>
        <begin position="229"/>
        <end position="248"/>
    </location>
</feature>